<dbReference type="EMBL" id="CP018477">
    <property type="protein sequence ID" value="ASV75915.1"/>
    <property type="molecule type" value="Genomic_DNA"/>
</dbReference>
<keyword evidence="2" id="KW-0472">Membrane</keyword>
<feature type="transmembrane region" description="Helical" evidence="2">
    <location>
        <begin position="2396"/>
        <end position="2415"/>
    </location>
</feature>
<feature type="compositionally biased region" description="Low complexity" evidence="1">
    <location>
        <begin position="1030"/>
        <end position="1041"/>
    </location>
</feature>
<dbReference type="KEGG" id="ttf:THTE_3313"/>
<gene>
    <name evidence="3" type="ORF">THTE_3313</name>
</gene>
<feature type="transmembrane region" description="Helical" evidence="2">
    <location>
        <begin position="2450"/>
        <end position="2468"/>
    </location>
</feature>
<feature type="region of interest" description="Disordered" evidence="1">
    <location>
        <begin position="1026"/>
        <end position="1056"/>
    </location>
</feature>
<name>A0A286RIV9_9BACT</name>
<reference evidence="3 4" key="1">
    <citation type="journal article" name="Front. Microbiol.">
        <title>Sugar Metabolism of the First Thermophilic Planctomycete Thermogutta terrifontis: Comparative Genomic and Transcriptomic Approaches.</title>
        <authorList>
            <person name="Elcheninov A.G."/>
            <person name="Menzel P."/>
            <person name="Gudbergsdottir S.R."/>
            <person name="Slesarev A.I."/>
            <person name="Kadnikov V.V."/>
            <person name="Krogh A."/>
            <person name="Bonch-Osmolovskaya E.A."/>
            <person name="Peng X."/>
            <person name="Kublanov I.V."/>
        </authorList>
    </citation>
    <scope>NUCLEOTIDE SEQUENCE [LARGE SCALE GENOMIC DNA]</scope>
    <source>
        <strain evidence="3 4">R1</strain>
    </source>
</reference>
<dbReference type="RefSeq" id="WP_157732079.1">
    <property type="nucleotide sequence ID" value="NZ_CP018477.1"/>
</dbReference>
<dbReference type="Proteomes" id="UP000215086">
    <property type="component" value="Chromosome"/>
</dbReference>
<evidence type="ECO:0000256" key="2">
    <source>
        <dbReference type="SAM" id="Phobius"/>
    </source>
</evidence>
<evidence type="ECO:0000313" key="3">
    <source>
        <dbReference type="EMBL" id="ASV75915.1"/>
    </source>
</evidence>
<sequence>MRSARSMTASPAQCHHLGKWIRAILAVWLGVAALTTLAEDAVVSRTPSTETVSGFTAPLRFRRVFVPQDRLNEVRDPVPYFPLNAAEFEQMISRVNNQAVVRGQTGEIVSAVYRAIFRQESLVGLEGEWLVELPRTVEQAFIPLGQPNIAIGDATWSDTGGVSVPILTDSQGRLGILVNRSGKIHFRWSARRLPSTNDAASMRFSLTFPVALTSELHLIMTEQWQVSVDDALLLPMGTAPGELPGYRIVFSGSQPISLLLVRPESEEKNKPRLVYREKVAYELTLHGLEATWVWDVDVLNDGLDVLPLELPSSLQIAEVKLGDAPISWTVGLTDDGRPHGVRLRFPEPLRGRGRTLTLRGIQNLPLDRIVTLPSLLPENAFWLSRHATVVVRHPLRLYDLQLAGARLKEVITLPAAPGDTGLDIVGEAPTSEIRVHCGIGPEDLEATTLLNWSWDRDALRAQMTTAVRSRAGEVFQIPFRIRGGWAVEEVTATPPDIVDDWQWQPPAERSGDGTLLIRLRKPISSDTSAVFNVVLSTKLPEDCERLELREIVPFASQTEFTKHQVYGAIRLATSLRENFQIDSQPQLPVASQATLDSLRPWAVLPASATVFEIGSPIPRCEFHRVARPRRFLAQVSGVLAFRGKVLTSSYEVSVQPDQSDLDRIRVLWTAQSGPAPWHWKWRDKDGREVTLRVAPVKDAQLGNDAEVWEVVLPRVVREPVTLIAERESPLDSGPVPLPILLEAVRFEGVLQLVGTAGESGLAGLRWTTRGLRMVADDRGKPPGLPVFATYRYEGGTSLGINELPELRLFLEGGKVPLPLWALSANITYRLDCHGTIERWHIFKISCPQGGRAIFTRSLNEGDPVEMAVTLDGQPVTWETRQNGSGPAFQVVIPPQAREGRLIVWERFADQKGFIADLAHLSRLFPDFPVYHWRATVWTPPAYQPLCEREFLSWGFYPNAWASRLFGPLWRPPDQPLFIPDRLNRALFDPTLPPPDLSLRRAQQFLEFLGENAAALLFASDQGSSQTTGSAAQAFPPTGAAAKPEGRGTLASPSSGNKRRPILWRDLLSDSVVDKVYDAPPRLRTVIFLVDRRAFEELGLSPAMQWSPEDLPEGVLQNDSPAALAETLLESAGLVLAITPRAVVLTSLTELARHRQEITWERPPIYKLAAESDWVREIETSRLVEGGEGFCRVRVWNDLPDEGPLAPRGSCMETGLAFARQGWNATALPEENLAEKQPLTVLVIPVDLITGSRWLGTCLVFLLVVALRVPRRVLLGLAVAAAVGVAFVPEVFAPVLSGAFLGTVLAFVVSLTQAGWESVKKPGETVPLSQFRVSPTGEPHREPTVTSNRLAKTRGAAGAVVLLIVSLATLSFDGKIHPSFAQQPPGVVPEKSASTGRAVPASPPVYRVFIPVDERGQPVGQEVYVPEEFYKQLQRRASPLNETPPGWQFAGAVYRGTFSPANTADRWEITDFSVTLECLLSDAPATLDFPLGSDVLVPSLDELLIDGRPASATWNSGRLRVTISDPGRHRLRIPFKVQPSLQGSVTEVSGAIPPVVNARLELAGSPEFLRVEFPSALGRVERDPESGAWAAELGPTGQLVVRWATGQPLFGDTSPESDVLYVLDLRPEGFHWTVRWKLRSFTSARNQLQLVCDPDLTLVSLTAASPVQVQPLLSEVDQQVFNLTFSGLVPSDQIVTAEFSQAMEESPGGIRLPTVRLADVALGRQDLVVNVGPGLKVVASHSPRWQLADLGEIQGRWQLQMAGTALAYTCSAPSEFWGAWILADPPRVQTDDALQITVGEASAHLTWQVFFPKDQPLPGVFHVRLPPDFHVNRIALYKGAVETPVLSSLAGEGQLLLLTGEVPTGEARLVVEGTISILPDVEWSCPRFTLQEADSRSLTVVLFQSSGVKAEVVRTEQFEPLSVASGLILPPGDDSQVGAYVSQSPSTADLHLRVRVQEHSWPAEATVRVWQQNDRWLGEVLWDLDFGDATVQEIPIQFSPAAFGTLAILPTATFRETPPDAAEATSSATRSPSISGILTFAEPQTGRVRLRMRGEIKPANRWLAVPQVTSPQVRLQSVRVLLPKRIAWDSRLAAIWGLRPITPSEIRSEQQPDGDWVAYQTDKAGFWPPITVSSEQPGKVNTLEMILAVNSQRELLGWLEAELENVPEGEITTVPLPGCELVAAWLDGIPVPAFVDDKGRWHIPIDASSSPRDLECLFYRRWETVSAPETLPVVHFEKLAGAERTFLWVESPSIYQVDVAGLAESILREYELTRARWLADKLIESSQGSASQAVERSLRVARRFLWLRDRARRAIALSATTSGVNSAEIRLHNMELQTTDVLQSLVGVEALSLSPGEWAAEQILASPPSPHSRRRGFVGESVPKEIILQPIPSSVNWTSIGTAVGISLLSAALLVVTLRWWNLITVWVMRFAHAVLALVGVAWWLLLRPSFFGWLLILAAILLLIRSRWQWVPQEEAEVPLIVHQPMATNDRSG</sequence>
<keyword evidence="2" id="KW-1133">Transmembrane helix</keyword>
<evidence type="ECO:0000313" key="4">
    <source>
        <dbReference type="Proteomes" id="UP000215086"/>
    </source>
</evidence>
<proteinExistence type="predicted"/>
<keyword evidence="2" id="KW-0812">Transmembrane</keyword>
<protein>
    <submittedName>
        <fullName evidence="3">Uncharacterized protein</fullName>
    </submittedName>
</protein>
<accession>A0A286RIV9</accession>
<organism evidence="3 4">
    <name type="scientific">Thermogutta terrifontis</name>
    <dbReference type="NCBI Taxonomy" id="1331910"/>
    <lineage>
        <taxon>Bacteria</taxon>
        <taxon>Pseudomonadati</taxon>
        <taxon>Planctomycetota</taxon>
        <taxon>Planctomycetia</taxon>
        <taxon>Pirellulales</taxon>
        <taxon>Thermoguttaceae</taxon>
        <taxon>Thermogutta</taxon>
    </lineage>
</organism>
<feature type="transmembrane region" description="Helical" evidence="2">
    <location>
        <begin position="1272"/>
        <end position="1291"/>
    </location>
</feature>
<evidence type="ECO:0000256" key="1">
    <source>
        <dbReference type="SAM" id="MobiDB-lite"/>
    </source>
</evidence>
<keyword evidence="4" id="KW-1185">Reference proteome</keyword>
<feature type="transmembrane region" description="Helical" evidence="2">
    <location>
        <begin position="1241"/>
        <end position="1265"/>
    </location>
</feature>
<feature type="transmembrane region" description="Helical" evidence="2">
    <location>
        <begin position="2422"/>
        <end position="2444"/>
    </location>
</feature>
<dbReference type="OrthoDB" id="220177at2"/>